<feature type="domain" description="PFL" evidence="5">
    <location>
        <begin position="3"/>
        <end position="562"/>
    </location>
</feature>
<dbReference type="Proteomes" id="UP000195772">
    <property type="component" value="Unassembled WGS sequence"/>
</dbReference>
<dbReference type="AlphaFoldDB" id="A0A1Y3QUC4"/>
<dbReference type="OrthoDB" id="9803969at2"/>
<dbReference type="PANTHER" id="PTHR43641">
    <property type="entry name" value="FORMATE ACETYLTRANSFERASE 3-RELATED"/>
    <property type="match status" value="1"/>
</dbReference>
<feature type="domain" description="Glycine radical" evidence="4">
    <location>
        <begin position="569"/>
        <end position="689"/>
    </location>
</feature>
<dbReference type="Gene3D" id="3.20.70.20">
    <property type="match status" value="1"/>
</dbReference>
<dbReference type="SUPFAM" id="SSF51998">
    <property type="entry name" value="PFL-like glycyl radical enzymes"/>
    <property type="match status" value="1"/>
</dbReference>
<evidence type="ECO:0000313" key="6">
    <source>
        <dbReference type="EMBL" id="OUN01878.1"/>
    </source>
</evidence>
<gene>
    <name evidence="6" type="ORF">B5G41_14175</name>
</gene>
<dbReference type="GO" id="GO:0005829">
    <property type="term" value="C:cytosol"/>
    <property type="evidence" value="ECO:0007669"/>
    <property type="project" value="TreeGrafter"/>
</dbReference>
<name>A0A1Y3QUC4_9BACT</name>
<feature type="modified residue" description="Glycine radical" evidence="3">
    <location>
        <position position="665"/>
    </location>
</feature>
<dbReference type="InterPro" id="IPR004184">
    <property type="entry name" value="PFL_dom"/>
</dbReference>
<dbReference type="GO" id="GO:0016829">
    <property type="term" value="F:lyase activity"/>
    <property type="evidence" value="ECO:0007669"/>
    <property type="project" value="UniProtKB-KW"/>
</dbReference>
<dbReference type="eggNOG" id="COG1882">
    <property type="taxonomic scope" value="Bacteria"/>
</dbReference>
<dbReference type="RefSeq" id="WP_087403511.1">
    <property type="nucleotide sequence ID" value="NZ_NFHB01000012.1"/>
</dbReference>
<evidence type="ECO:0000259" key="5">
    <source>
        <dbReference type="PROSITE" id="PS51554"/>
    </source>
</evidence>
<dbReference type="EMBL" id="NFHB01000012">
    <property type="protein sequence ID" value="OUN01878.1"/>
    <property type="molecule type" value="Genomic_DNA"/>
</dbReference>
<keyword evidence="2 6" id="KW-0456">Lyase</keyword>
<organism evidence="6 7">
    <name type="scientific">Alistipes onderdonkii</name>
    <dbReference type="NCBI Taxonomy" id="328813"/>
    <lineage>
        <taxon>Bacteria</taxon>
        <taxon>Pseudomonadati</taxon>
        <taxon>Bacteroidota</taxon>
        <taxon>Bacteroidia</taxon>
        <taxon>Bacteroidales</taxon>
        <taxon>Rikenellaceae</taxon>
        <taxon>Alistipes</taxon>
    </lineage>
</organism>
<accession>A0A1Y3QUC4</accession>
<evidence type="ECO:0000259" key="4">
    <source>
        <dbReference type="PROSITE" id="PS51149"/>
    </source>
</evidence>
<dbReference type="InterPro" id="IPR001150">
    <property type="entry name" value="Gly_radical"/>
</dbReference>
<dbReference type="InterPro" id="IPR051215">
    <property type="entry name" value="GRE"/>
</dbReference>
<dbReference type="PROSITE" id="PS51149">
    <property type="entry name" value="GLY_RADICAL_2"/>
    <property type="match status" value="1"/>
</dbReference>
<reference evidence="7" key="1">
    <citation type="submission" date="2017-04" db="EMBL/GenBank/DDBJ databases">
        <title>Function of individual gut microbiota members based on whole genome sequencing of pure cultures obtained from chicken caecum.</title>
        <authorList>
            <person name="Medvecky M."/>
            <person name="Cejkova D."/>
            <person name="Polansky O."/>
            <person name="Karasova D."/>
            <person name="Kubasova T."/>
            <person name="Cizek A."/>
            <person name="Rychlik I."/>
        </authorList>
    </citation>
    <scope>NUCLEOTIDE SEQUENCE [LARGE SCALE GENOMIC DNA]</scope>
    <source>
        <strain evidence="7">An90</strain>
    </source>
</reference>
<dbReference type="PROSITE" id="PS51554">
    <property type="entry name" value="PFL"/>
    <property type="match status" value="1"/>
</dbReference>
<proteinExistence type="predicted"/>
<dbReference type="PANTHER" id="PTHR43641:SF2">
    <property type="entry name" value="DEHYDRATASE YBIW-RELATED"/>
    <property type="match status" value="1"/>
</dbReference>
<keyword evidence="1 3" id="KW-0556">Organic radical</keyword>
<evidence type="ECO:0000256" key="2">
    <source>
        <dbReference type="ARBA" id="ARBA00023239"/>
    </source>
</evidence>
<comment type="caution">
    <text evidence="6">The sequence shown here is derived from an EMBL/GenBank/DDBJ whole genome shotgun (WGS) entry which is preliminary data.</text>
</comment>
<keyword evidence="6" id="KW-0670">Pyruvate</keyword>
<evidence type="ECO:0000313" key="7">
    <source>
        <dbReference type="Proteomes" id="UP000195772"/>
    </source>
</evidence>
<evidence type="ECO:0000256" key="1">
    <source>
        <dbReference type="ARBA" id="ARBA00022818"/>
    </source>
</evidence>
<dbReference type="Pfam" id="PF02901">
    <property type="entry name" value="PFL-like"/>
    <property type="match status" value="1"/>
</dbReference>
<dbReference type="Pfam" id="PF01228">
    <property type="entry name" value="Gly_radical"/>
    <property type="match status" value="1"/>
</dbReference>
<protein>
    <submittedName>
        <fullName evidence="6">Pyruvate formate-lyase</fullName>
    </submittedName>
</protein>
<evidence type="ECO:0000256" key="3">
    <source>
        <dbReference type="PROSITE-ProRule" id="PRU00493"/>
    </source>
</evidence>
<sequence>MNPRIENLRGYILRKEHHVLRRTPARLGLDNLNIGFAAAGMPPVRRSAEMLAALMRAEQPVILPGEKIVFTRTVTEVPEIFTPQEWDGIKASHYIHERGTVCNISPDYETTIRLGLDARKAEIASRLADDSLDQEQRIFLGSVALCIEAVQELTGRYAAHAREAGQADTAQVLEAVRTRGARSLREALQLLRILHFAIWEAGNYHNTLGRFDQYMYPYFRHDIDSGVLTEEEAFDLVEEFFLACNKDSDLYPGMQQGDNGQSMVLGGRAANGDYLFNRLSEMCLRASCELELIDPKINIRVDADTPDEIFFLGSQLTRKGLGFPQYSNDDVIVPGLMKKGYSEQDARNYVVAACWEFIIPNHAMDIPNIDAVSLIGCVREVLPELEQCPDYAAFYGRVERKIAEKADAICRKHRNLYIAPAPMMSLLMDGTIERAQDISLGSRYNNYGLHGTGIATAADSLAALRKFYFEERRFDAPTLLSALEDDFRDAPELQRLLRREAPKMGQDDDYADSIGRDLLASFARALEGRRNERGGIYRAGTGTAMYYVFHAAGLGATPDGRSAGEMIPANYSPSLFIDQRGPVSVIKSFTKPRLEDVVNGGPLTLEFDQSVFNNEESVRKLGMLVKTYIALGGHQLQLNTVSREKLLDAKVHPERHRNLIVRVWGWSGYFVELDECYQNHVINRIEFGL</sequence>